<dbReference type="PANTHER" id="PTHR32338:SF10">
    <property type="entry name" value="N-ACETYL-GAMMA-GLUTAMYL-PHOSPHATE REDUCTASE, CHLOROPLASTIC-RELATED"/>
    <property type="match status" value="1"/>
</dbReference>
<evidence type="ECO:0000256" key="1">
    <source>
        <dbReference type="ARBA" id="ARBA00022571"/>
    </source>
</evidence>
<dbReference type="Proteomes" id="UP000595917">
    <property type="component" value="Chromosome"/>
</dbReference>
<keyword evidence="4 5" id="KW-0560">Oxidoreductase</keyword>
<dbReference type="PANTHER" id="PTHR32338">
    <property type="entry name" value="N-ACETYL-GAMMA-GLUTAMYL-PHOSPHATE REDUCTASE, CHLOROPLASTIC-RELATED-RELATED"/>
    <property type="match status" value="1"/>
</dbReference>
<feature type="domain" description="Semialdehyde dehydrogenase NAD-binding" evidence="7">
    <location>
        <begin position="2"/>
        <end position="140"/>
    </location>
</feature>
<dbReference type="CDD" id="cd23934">
    <property type="entry name" value="AGPR_1_C"/>
    <property type="match status" value="1"/>
</dbReference>
<dbReference type="SUPFAM" id="SSF51735">
    <property type="entry name" value="NAD(P)-binding Rossmann-fold domains"/>
    <property type="match status" value="1"/>
</dbReference>
<feature type="active site" evidence="5 6">
    <location>
        <position position="153"/>
    </location>
</feature>
<reference evidence="8" key="1">
    <citation type="submission" date="2021-01" db="EMBL/GenBank/DDBJ databases">
        <title>Description of Breznakiella homolactica.</title>
        <authorList>
            <person name="Song Y."/>
            <person name="Brune A."/>
        </authorList>
    </citation>
    <scope>NUCLEOTIDE SEQUENCE</scope>
    <source>
        <strain evidence="8">RmG30</strain>
    </source>
</reference>
<evidence type="ECO:0000256" key="4">
    <source>
        <dbReference type="ARBA" id="ARBA00023002"/>
    </source>
</evidence>
<dbReference type="NCBIfam" id="TIGR01850">
    <property type="entry name" value="argC"/>
    <property type="match status" value="1"/>
</dbReference>
<keyword evidence="2 5" id="KW-0028">Amino-acid biosynthesis</keyword>
<comment type="subcellular location">
    <subcellularLocation>
        <location evidence="5">Cytoplasm</location>
    </subcellularLocation>
</comment>
<dbReference type="Gene3D" id="3.30.360.10">
    <property type="entry name" value="Dihydrodipicolinate Reductase, domain 2"/>
    <property type="match status" value="1"/>
</dbReference>
<keyword evidence="9" id="KW-1185">Reference proteome</keyword>
<dbReference type="GO" id="GO:0003942">
    <property type="term" value="F:N-acetyl-gamma-glutamyl-phosphate reductase activity"/>
    <property type="evidence" value="ECO:0007669"/>
    <property type="project" value="UniProtKB-UniRule"/>
</dbReference>
<organism evidence="8 9">
    <name type="scientific">Breznakiella homolactica</name>
    <dbReference type="NCBI Taxonomy" id="2798577"/>
    <lineage>
        <taxon>Bacteria</taxon>
        <taxon>Pseudomonadati</taxon>
        <taxon>Spirochaetota</taxon>
        <taxon>Spirochaetia</taxon>
        <taxon>Spirochaetales</taxon>
        <taxon>Breznakiellaceae</taxon>
        <taxon>Breznakiella</taxon>
    </lineage>
</organism>
<dbReference type="Pfam" id="PF01118">
    <property type="entry name" value="Semialdhyde_dh"/>
    <property type="match status" value="1"/>
</dbReference>
<comment type="catalytic activity">
    <reaction evidence="5">
        <text>N-acetyl-L-glutamate 5-semialdehyde + phosphate + NADP(+) = N-acetyl-L-glutamyl 5-phosphate + NADPH + H(+)</text>
        <dbReference type="Rhea" id="RHEA:21588"/>
        <dbReference type="ChEBI" id="CHEBI:15378"/>
        <dbReference type="ChEBI" id="CHEBI:29123"/>
        <dbReference type="ChEBI" id="CHEBI:43474"/>
        <dbReference type="ChEBI" id="CHEBI:57783"/>
        <dbReference type="ChEBI" id="CHEBI:57936"/>
        <dbReference type="ChEBI" id="CHEBI:58349"/>
        <dbReference type="EC" id="1.2.1.38"/>
    </reaction>
</comment>
<dbReference type="Gene3D" id="3.40.50.720">
    <property type="entry name" value="NAD(P)-binding Rossmann-like Domain"/>
    <property type="match status" value="1"/>
</dbReference>
<dbReference type="AlphaFoldDB" id="A0A7T7XMV2"/>
<dbReference type="EMBL" id="CP067089">
    <property type="protein sequence ID" value="QQO09221.1"/>
    <property type="molecule type" value="Genomic_DNA"/>
</dbReference>
<dbReference type="PROSITE" id="PS01224">
    <property type="entry name" value="ARGC"/>
    <property type="match status" value="1"/>
</dbReference>
<sequence length="367" mass="39228">MTAGIIGATGYAGAELVRLLAGHPQVDKLMLSSTTYEGDAIENVYPNFWGSFSAPLGTAEDVIAASDVVFAALPHGVGEPYAKRCMEKGISFIDLSADFRFDEDEATYTAWYGKAFLHPELRKQAVYGLPELNRAEIRDLAARGPVIIGNPGCYPTGASLGIYPALKEGLYGEGTIIIDAASGVTGAGREPGRSTHYPECADSIAPYKIGAHRHTPEISRNLMKMCGRELPVIFTPHLAPMNRGILSTVYIPLAETHRTKAAAAAPRPPAKEITDKTAEIRERYAGFYKDEPFVRVLPAGGIARSGSVRQSNFCDISLHIDHSGSTLVAVTAIDNMVKGAAGQAIQNMNIIMGFDEDAGISGIPSLF</sequence>
<keyword evidence="3 5" id="KW-0521">NADP</keyword>
<dbReference type="InterPro" id="IPR000534">
    <property type="entry name" value="Semialdehyde_DH_NAD-bd"/>
</dbReference>
<dbReference type="InterPro" id="IPR036291">
    <property type="entry name" value="NAD(P)-bd_dom_sf"/>
</dbReference>
<evidence type="ECO:0000256" key="2">
    <source>
        <dbReference type="ARBA" id="ARBA00022605"/>
    </source>
</evidence>
<gene>
    <name evidence="5" type="primary">argC</name>
    <name evidence="8" type="ORF">JFL75_20195</name>
</gene>
<dbReference type="SMART" id="SM00859">
    <property type="entry name" value="Semialdhyde_dh"/>
    <property type="match status" value="1"/>
</dbReference>
<evidence type="ECO:0000256" key="6">
    <source>
        <dbReference type="PROSITE-ProRule" id="PRU10010"/>
    </source>
</evidence>
<evidence type="ECO:0000256" key="5">
    <source>
        <dbReference type="HAMAP-Rule" id="MF_00150"/>
    </source>
</evidence>
<dbReference type="RefSeq" id="WP_215626527.1">
    <property type="nucleotide sequence ID" value="NZ_CP067089.2"/>
</dbReference>
<dbReference type="GO" id="GO:0051287">
    <property type="term" value="F:NAD binding"/>
    <property type="evidence" value="ECO:0007669"/>
    <property type="project" value="InterPro"/>
</dbReference>
<comment type="similarity">
    <text evidence="5">Belongs to the NAGSA dehydrogenase family. Type 1 subfamily.</text>
</comment>
<dbReference type="GO" id="GO:0070401">
    <property type="term" value="F:NADP+ binding"/>
    <property type="evidence" value="ECO:0007669"/>
    <property type="project" value="InterPro"/>
</dbReference>
<dbReference type="InterPro" id="IPR050085">
    <property type="entry name" value="AGPR"/>
</dbReference>
<dbReference type="InterPro" id="IPR023013">
    <property type="entry name" value="AGPR_AS"/>
</dbReference>
<dbReference type="Pfam" id="PF22698">
    <property type="entry name" value="Semialdhyde_dhC_1"/>
    <property type="match status" value="1"/>
</dbReference>
<evidence type="ECO:0000259" key="7">
    <source>
        <dbReference type="SMART" id="SM00859"/>
    </source>
</evidence>
<dbReference type="KEGG" id="bhc:JFL75_20195"/>
<dbReference type="EC" id="1.2.1.38" evidence="5"/>
<evidence type="ECO:0000256" key="3">
    <source>
        <dbReference type="ARBA" id="ARBA00022857"/>
    </source>
</evidence>
<dbReference type="SUPFAM" id="SSF55347">
    <property type="entry name" value="Glyceraldehyde-3-phosphate dehydrogenase-like, C-terminal domain"/>
    <property type="match status" value="1"/>
</dbReference>
<protein>
    <recommendedName>
        <fullName evidence="5">N-acetyl-gamma-glutamyl-phosphate reductase</fullName>
        <shortName evidence="5">AGPR</shortName>
        <ecNumber evidence="5">1.2.1.38</ecNumber>
    </recommendedName>
    <alternativeName>
        <fullName evidence="5">N-acetyl-glutamate semialdehyde dehydrogenase</fullName>
        <shortName evidence="5">NAGSA dehydrogenase</shortName>
    </alternativeName>
</protein>
<evidence type="ECO:0000313" key="8">
    <source>
        <dbReference type="EMBL" id="QQO09221.1"/>
    </source>
</evidence>
<comment type="function">
    <text evidence="5">Catalyzes the NADPH-dependent reduction of N-acetyl-5-glutamyl phosphate to yield N-acetyl-L-glutamate 5-semialdehyde.</text>
</comment>
<comment type="pathway">
    <text evidence="5">Amino-acid biosynthesis; L-arginine biosynthesis; N(2)-acetyl-L-ornithine from L-glutamate: step 3/4.</text>
</comment>
<keyword evidence="1 5" id="KW-0055">Arginine biosynthesis</keyword>
<dbReference type="GO" id="GO:0005737">
    <property type="term" value="C:cytoplasm"/>
    <property type="evidence" value="ECO:0007669"/>
    <property type="project" value="UniProtKB-SubCell"/>
</dbReference>
<dbReference type="UniPathway" id="UPA00068">
    <property type="reaction ID" value="UER00108"/>
</dbReference>
<name>A0A7T7XMV2_9SPIR</name>
<dbReference type="InterPro" id="IPR000706">
    <property type="entry name" value="AGPR_type-1"/>
</dbReference>
<evidence type="ECO:0000313" key="9">
    <source>
        <dbReference type="Proteomes" id="UP000595917"/>
    </source>
</evidence>
<proteinExistence type="inferred from homology"/>
<dbReference type="GO" id="GO:0006526">
    <property type="term" value="P:L-arginine biosynthetic process"/>
    <property type="evidence" value="ECO:0007669"/>
    <property type="project" value="UniProtKB-UniRule"/>
</dbReference>
<accession>A0A7T7XMV2</accession>
<dbReference type="CDD" id="cd17895">
    <property type="entry name" value="AGPR_1_N"/>
    <property type="match status" value="1"/>
</dbReference>
<dbReference type="HAMAP" id="MF_00150">
    <property type="entry name" value="ArgC_type1"/>
    <property type="match status" value="1"/>
</dbReference>
<keyword evidence="5" id="KW-0963">Cytoplasm</keyword>
<dbReference type="InterPro" id="IPR058924">
    <property type="entry name" value="AGPR_dimerisation_dom"/>
</dbReference>